<feature type="repeat" description="ANK" evidence="3">
    <location>
        <begin position="142"/>
        <end position="174"/>
    </location>
</feature>
<dbReference type="PROSITE" id="PS50297">
    <property type="entry name" value="ANK_REP_REGION"/>
    <property type="match status" value="2"/>
</dbReference>
<dbReference type="EMBL" id="PUHY01000005">
    <property type="protein sequence ID" value="PQO37528.1"/>
    <property type="molecule type" value="Genomic_DNA"/>
</dbReference>
<evidence type="ECO:0000313" key="4">
    <source>
        <dbReference type="EMBL" id="PQO37528.1"/>
    </source>
</evidence>
<dbReference type="OrthoDB" id="211931at2"/>
<dbReference type="Gene3D" id="1.25.40.20">
    <property type="entry name" value="Ankyrin repeat-containing domain"/>
    <property type="match status" value="2"/>
</dbReference>
<evidence type="ECO:0000313" key="5">
    <source>
        <dbReference type="Proteomes" id="UP000238322"/>
    </source>
</evidence>
<dbReference type="Proteomes" id="UP000238322">
    <property type="component" value="Unassembled WGS sequence"/>
</dbReference>
<dbReference type="InterPro" id="IPR002110">
    <property type="entry name" value="Ankyrin_rpt"/>
</dbReference>
<name>A0A2S8FZB8_9BACT</name>
<dbReference type="Pfam" id="PF12796">
    <property type="entry name" value="Ank_2"/>
    <property type="match status" value="1"/>
</dbReference>
<gene>
    <name evidence="4" type="ORF">C5Y83_06175</name>
</gene>
<keyword evidence="1" id="KW-0677">Repeat</keyword>
<dbReference type="SMART" id="SM00248">
    <property type="entry name" value="ANK"/>
    <property type="match status" value="4"/>
</dbReference>
<dbReference type="AlphaFoldDB" id="A0A2S8FZB8"/>
<accession>A0A2S8FZB8</accession>
<dbReference type="PANTHER" id="PTHR24171">
    <property type="entry name" value="ANKYRIN REPEAT DOMAIN-CONTAINING PROTEIN 39-RELATED"/>
    <property type="match status" value="1"/>
</dbReference>
<reference evidence="4 5" key="1">
    <citation type="submission" date="2018-02" db="EMBL/GenBank/DDBJ databases">
        <title>Comparative genomes isolates from brazilian mangrove.</title>
        <authorList>
            <person name="Araujo J.E."/>
            <person name="Taketani R.G."/>
            <person name="Silva M.C.P."/>
            <person name="Loureco M.V."/>
            <person name="Andreote F.D."/>
        </authorList>
    </citation>
    <scope>NUCLEOTIDE SEQUENCE [LARGE SCALE GENOMIC DNA]</scope>
    <source>
        <strain evidence="4 5">Hex-1 MGV</strain>
    </source>
</reference>
<dbReference type="PROSITE" id="PS50088">
    <property type="entry name" value="ANK_REPEAT"/>
    <property type="match status" value="2"/>
</dbReference>
<feature type="repeat" description="ANK" evidence="3">
    <location>
        <begin position="175"/>
        <end position="200"/>
    </location>
</feature>
<organism evidence="4 5">
    <name type="scientific">Blastopirellula marina</name>
    <dbReference type="NCBI Taxonomy" id="124"/>
    <lineage>
        <taxon>Bacteria</taxon>
        <taxon>Pseudomonadati</taxon>
        <taxon>Planctomycetota</taxon>
        <taxon>Planctomycetia</taxon>
        <taxon>Pirellulales</taxon>
        <taxon>Pirellulaceae</taxon>
        <taxon>Blastopirellula</taxon>
    </lineage>
</organism>
<comment type="caution">
    <text evidence="4">The sequence shown here is derived from an EMBL/GenBank/DDBJ whole genome shotgun (WGS) entry which is preliminary data.</text>
</comment>
<dbReference type="SUPFAM" id="SSF48403">
    <property type="entry name" value="Ankyrin repeat"/>
    <property type="match status" value="1"/>
</dbReference>
<dbReference type="RefSeq" id="WP_105328777.1">
    <property type="nucleotide sequence ID" value="NZ_PUHY01000005.1"/>
</dbReference>
<evidence type="ECO:0000256" key="2">
    <source>
        <dbReference type="ARBA" id="ARBA00023043"/>
    </source>
</evidence>
<protein>
    <submittedName>
        <fullName evidence="4">Uncharacterized protein</fullName>
    </submittedName>
</protein>
<sequence>MKPPRFRFSILSLLLLTAVIAVGVMLYQRHVVWKEAEAEYESLITQFDPSVEIREEVRSLLERYPVLAKKRGTMVWATAYGDLEMCETVLQQGADPNEAGSQLIRGSVLQFAILAKRTGLVRLLIEHEADLSIRDKNKGSSFDNSLLHTAAGRGDTAMCQLLLSEGLDIDAVNAKGQTPLHLAIKYAQIEVVQLLLEHGAACTKDAQGQTPRDVAQWRREEHVLAHLDVEPIDKMIRSIEAHCKTTDDAMIER</sequence>
<keyword evidence="2 3" id="KW-0040">ANK repeat</keyword>
<evidence type="ECO:0000256" key="3">
    <source>
        <dbReference type="PROSITE-ProRule" id="PRU00023"/>
    </source>
</evidence>
<dbReference type="InterPro" id="IPR036770">
    <property type="entry name" value="Ankyrin_rpt-contain_sf"/>
</dbReference>
<evidence type="ECO:0000256" key="1">
    <source>
        <dbReference type="ARBA" id="ARBA00022737"/>
    </source>
</evidence>
<proteinExistence type="predicted"/>